<dbReference type="PANTHER" id="PTHR45784:SF3">
    <property type="entry name" value="C-TYPE LECTIN DOMAIN FAMILY 4 MEMBER K-LIKE-RELATED"/>
    <property type="match status" value="1"/>
</dbReference>
<feature type="domain" description="C-type lectin" evidence="2">
    <location>
        <begin position="144"/>
        <end position="251"/>
    </location>
</feature>
<evidence type="ECO:0000313" key="4">
    <source>
        <dbReference type="RefSeq" id="XP_030630836.1"/>
    </source>
</evidence>
<dbReference type="InterPro" id="IPR001304">
    <property type="entry name" value="C-type_lectin-like"/>
</dbReference>
<feature type="domain" description="C-type lectin" evidence="2">
    <location>
        <begin position="378"/>
        <end position="488"/>
    </location>
</feature>
<evidence type="ECO:0000259" key="2">
    <source>
        <dbReference type="PROSITE" id="PS50041"/>
    </source>
</evidence>
<dbReference type="AlphaFoldDB" id="A0A6J2VHS3"/>
<dbReference type="GeneID" id="115812497"/>
<dbReference type="InParanoid" id="A0A6J2VHS3"/>
<dbReference type="SUPFAM" id="SSF56436">
    <property type="entry name" value="C-type lectin-like"/>
    <property type="match status" value="8"/>
</dbReference>
<protein>
    <submittedName>
        <fullName evidence="4">Macrophage mannose receptor 1-like</fullName>
    </submittedName>
</protein>
<evidence type="ECO:0000256" key="1">
    <source>
        <dbReference type="ARBA" id="ARBA00023157"/>
    </source>
</evidence>
<dbReference type="InterPro" id="IPR016186">
    <property type="entry name" value="C-type_lectin-like/link_sf"/>
</dbReference>
<dbReference type="Pfam" id="PF00059">
    <property type="entry name" value="Lectin_C"/>
    <property type="match status" value="8"/>
</dbReference>
<dbReference type="SMART" id="SM00034">
    <property type="entry name" value="CLECT"/>
    <property type="match status" value="8"/>
</dbReference>
<dbReference type="Gene3D" id="3.10.100.10">
    <property type="entry name" value="Mannose-Binding Protein A, subunit A"/>
    <property type="match status" value="8"/>
</dbReference>
<feature type="domain" description="C-type lectin" evidence="2">
    <location>
        <begin position="21"/>
        <end position="139"/>
    </location>
</feature>
<dbReference type="RefSeq" id="XP_030630836.1">
    <property type="nucleotide sequence ID" value="XM_030774976.1"/>
</dbReference>
<dbReference type="InterPro" id="IPR018378">
    <property type="entry name" value="C-type_lectin_CS"/>
</dbReference>
<sequence length="1035" mass="122208">MFDPILVQGFCILSFCLPRQYHFVNELATWTEAQRYCREKYTDLATTDNMEEMNRLTDTVNARSCYGNGLAWIGLYDDLNTWRWSLDNSDFYKEGERGFRKWYIREPYNRGGVSLCVYISYYGFWYEIRCSVQLPFVCYDGTQNVNESYVVIAELKNWTEAQRYCREHHTDLATIRNVTENQKIQRLSTHHSSYWIGLYRTRTWSDQSNSSFRNWRIGQPDTGQQCTAVSFADLGQWTDEACTYTYSFLCYRKIMSSREYYFVNESKTWAEAQKYCRDNYTDLATVDNMEEMNRLIDAVNGSYNGLAWIGLYDDVNSWRWSLEDIDFYREGEQEFRNWYHVPFNFHGLDLCVYTSIYGWHDLRCANHLRFVCYDGKHNATESYVLVNDYKSWTEAQTFCREHYTDLASVRNESEHQQILNITNGDAVWIGLFRTRLWSDNSESSFRNWKGAVFEEPNGRYQHCVAVSFHDSGKWTDENCLFSFPFVCYSEICNLSSCSPRQYYFVNEPKTWTEAQKYCRDNYTDLATVNDMEAMNRLIEAVNTINCSYNGLAWIGLYDDVNSWRWSLEDSDFYKEGKRDFRNWYFEEPKNTGGMMLCVYMSYYGTWYESSCSSSFWFVCYDGQNVSNHYVLVDQSMSWTEAQSYCRQHYTDLVSVRNDNELQQILSIRGTSTVWIGLYRTRLWSDESNSTFRNWSPGQPDNAGGNQNCTAVSFSDSGKWTDEKCLNTFPFFCYIMESMRSRQYHFVNESKTWAEAQTYCRDNYTDLATIDNLEEMNRLIDAVNGSYNGLAWIGLYDDLNSWRWSLEDSDFYKAEEREFRAWNREPDDLHGREFCVVMGSNGAWFDRRCNWHFHFICFDGRENATESYVLINQYNTWTEAQSYCRDHYTDLASVRNETEQKLIHNTTRGNYVWIGLFRTSMWSDKSNFSFTNWRSSTSEQPDNGGYLPGVIGTEHCTAVSFGDSGQWTDEYCLDRFPFVCYSDHVIGLRVKITTLENLSQSDIEELVSVQLKREFMKLGLPSNFTLTVKHTRKVNP</sequence>
<dbReference type="PROSITE" id="PS00615">
    <property type="entry name" value="C_TYPE_LECTIN_1"/>
    <property type="match status" value="2"/>
</dbReference>
<organism evidence="3 4">
    <name type="scientific">Chanos chanos</name>
    <name type="common">Milkfish</name>
    <name type="synonym">Mugil chanos</name>
    <dbReference type="NCBI Taxonomy" id="29144"/>
    <lineage>
        <taxon>Eukaryota</taxon>
        <taxon>Metazoa</taxon>
        <taxon>Chordata</taxon>
        <taxon>Craniata</taxon>
        <taxon>Vertebrata</taxon>
        <taxon>Euteleostomi</taxon>
        <taxon>Actinopterygii</taxon>
        <taxon>Neopterygii</taxon>
        <taxon>Teleostei</taxon>
        <taxon>Ostariophysi</taxon>
        <taxon>Gonorynchiformes</taxon>
        <taxon>Chanidae</taxon>
        <taxon>Chanos</taxon>
    </lineage>
</organism>
<dbReference type="Proteomes" id="UP000504632">
    <property type="component" value="Chromosome 5"/>
</dbReference>
<feature type="domain" description="C-type lectin" evidence="2">
    <location>
        <begin position="502"/>
        <end position="620"/>
    </location>
</feature>
<dbReference type="PROSITE" id="PS50041">
    <property type="entry name" value="C_TYPE_LECTIN_2"/>
    <property type="match status" value="8"/>
</dbReference>
<evidence type="ECO:0000313" key="3">
    <source>
        <dbReference type="Proteomes" id="UP000504632"/>
    </source>
</evidence>
<feature type="domain" description="C-type lectin" evidence="2">
    <location>
        <begin position="738"/>
        <end position="857"/>
    </location>
</feature>
<gene>
    <name evidence="4" type="primary">LOC115812497</name>
</gene>
<name>A0A6J2VHS3_CHACN</name>
<feature type="domain" description="C-type lectin" evidence="2">
    <location>
        <begin position="862"/>
        <end position="980"/>
    </location>
</feature>
<dbReference type="PANTHER" id="PTHR45784">
    <property type="entry name" value="C-TYPE LECTIN DOMAIN FAMILY 20 MEMBER A-RELATED"/>
    <property type="match status" value="1"/>
</dbReference>
<reference evidence="4" key="1">
    <citation type="submission" date="2025-08" db="UniProtKB">
        <authorList>
            <consortium name="RefSeq"/>
        </authorList>
    </citation>
    <scope>IDENTIFICATION</scope>
</reference>
<proteinExistence type="predicted"/>
<dbReference type="InterPro" id="IPR016187">
    <property type="entry name" value="CTDL_fold"/>
</dbReference>
<feature type="domain" description="C-type lectin" evidence="2">
    <location>
        <begin position="255"/>
        <end position="373"/>
    </location>
</feature>
<keyword evidence="3" id="KW-1185">Reference proteome</keyword>
<keyword evidence="1" id="KW-1015">Disulfide bond</keyword>
<dbReference type="OrthoDB" id="7357196at2759"/>
<feature type="domain" description="C-type lectin" evidence="2">
    <location>
        <begin position="629"/>
        <end position="733"/>
    </location>
</feature>
<accession>A0A6J2VHS3</accession>